<keyword evidence="1" id="KW-1133">Transmembrane helix</keyword>
<dbReference type="SMART" id="SM00409">
    <property type="entry name" value="IG"/>
    <property type="match status" value="2"/>
</dbReference>
<evidence type="ECO:0008006" key="7">
    <source>
        <dbReference type="Google" id="ProtNLM"/>
    </source>
</evidence>
<evidence type="ECO:0000313" key="5">
    <source>
        <dbReference type="EMBL" id="PIK45550.1"/>
    </source>
</evidence>
<dbReference type="InterPro" id="IPR007110">
    <property type="entry name" value="Ig-like_dom"/>
</dbReference>
<feature type="transmembrane region" description="Helical" evidence="1">
    <location>
        <begin position="473"/>
        <end position="498"/>
    </location>
</feature>
<comment type="caution">
    <text evidence="5">The sequence shown here is derived from an EMBL/GenBank/DDBJ whole genome shotgun (WGS) entry which is preliminary data.</text>
</comment>
<protein>
    <recommendedName>
        <fullName evidence="7">NLR family CARD domain-containing protein 4</fullName>
    </recommendedName>
</protein>
<evidence type="ECO:0000313" key="6">
    <source>
        <dbReference type="Proteomes" id="UP000230750"/>
    </source>
</evidence>
<evidence type="ECO:0000259" key="4">
    <source>
        <dbReference type="PROSITE" id="PS50837"/>
    </source>
</evidence>
<dbReference type="PROSITE" id="PS50835">
    <property type="entry name" value="IG_LIKE"/>
    <property type="match status" value="1"/>
</dbReference>
<dbReference type="InterPro" id="IPR027417">
    <property type="entry name" value="P-loop_NTPase"/>
</dbReference>
<dbReference type="STRING" id="307972.A0A2G8KC42"/>
<dbReference type="PANTHER" id="PTHR46312">
    <property type="entry name" value="NACHT DOMAIN-CONTAINING PROTEIN"/>
    <property type="match status" value="1"/>
</dbReference>
<dbReference type="SUPFAM" id="SSF52540">
    <property type="entry name" value="P-loop containing nucleoside triphosphate hydrolases"/>
    <property type="match status" value="1"/>
</dbReference>
<gene>
    <name evidence="5" type="ORF">BSL78_17589</name>
</gene>
<feature type="signal peptide" evidence="2">
    <location>
        <begin position="1"/>
        <end position="23"/>
    </location>
</feature>
<dbReference type="InterPro" id="IPR007111">
    <property type="entry name" value="NACHT_NTPase"/>
</dbReference>
<feature type="domain" description="NACHT" evidence="4">
    <location>
        <begin position="603"/>
        <end position="723"/>
    </location>
</feature>
<dbReference type="InterPro" id="IPR003599">
    <property type="entry name" value="Ig_sub"/>
</dbReference>
<proteinExistence type="predicted"/>
<keyword evidence="6" id="KW-1185">Reference proteome</keyword>
<dbReference type="EMBL" id="MRZV01000706">
    <property type="protein sequence ID" value="PIK45550.1"/>
    <property type="molecule type" value="Genomic_DNA"/>
</dbReference>
<accession>A0A2G8KC42</accession>
<dbReference type="InterPro" id="IPR013783">
    <property type="entry name" value="Ig-like_fold"/>
</dbReference>
<dbReference type="Proteomes" id="UP000230750">
    <property type="component" value="Unassembled WGS sequence"/>
</dbReference>
<dbReference type="Gene3D" id="2.60.40.10">
    <property type="entry name" value="Immunoglobulins"/>
    <property type="match status" value="1"/>
</dbReference>
<evidence type="ECO:0000259" key="3">
    <source>
        <dbReference type="PROSITE" id="PS50835"/>
    </source>
</evidence>
<dbReference type="AlphaFoldDB" id="A0A2G8KC42"/>
<evidence type="ECO:0000256" key="2">
    <source>
        <dbReference type="SAM" id="SignalP"/>
    </source>
</evidence>
<dbReference type="OrthoDB" id="120976at2759"/>
<dbReference type="PROSITE" id="PS50837">
    <property type="entry name" value="NACHT"/>
    <property type="match status" value="1"/>
</dbReference>
<reference evidence="5 6" key="1">
    <citation type="journal article" date="2017" name="PLoS Biol.">
        <title>The sea cucumber genome provides insights into morphological evolution and visceral regeneration.</title>
        <authorList>
            <person name="Zhang X."/>
            <person name="Sun L."/>
            <person name="Yuan J."/>
            <person name="Sun Y."/>
            <person name="Gao Y."/>
            <person name="Zhang L."/>
            <person name="Li S."/>
            <person name="Dai H."/>
            <person name="Hamel J.F."/>
            <person name="Liu C."/>
            <person name="Yu Y."/>
            <person name="Liu S."/>
            <person name="Lin W."/>
            <person name="Guo K."/>
            <person name="Jin S."/>
            <person name="Xu P."/>
            <person name="Storey K.B."/>
            <person name="Huan P."/>
            <person name="Zhang T."/>
            <person name="Zhou Y."/>
            <person name="Zhang J."/>
            <person name="Lin C."/>
            <person name="Li X."/>
            <person name="Xing L."/>
            <person name="Huo D."/>
            <person name="Sun M."/>
            <person name="Wang L."/>
            <person name="Mercier A."/>
            <person name="Li F."/>
            <person name="Yang H."/>
            <person name="Xiang J."/>
        </authorList>
    </citation>
    <scope>NUCLEOTIDE SEQUENCE [LARGE SCALE GENOMIC DNA]</scope>
    <source>
        <strain evidence="5">Shaxun</strain>
        <tissue evidence="5">Muscle</tissue>
    </source>
</reference>
<feature type="domain" description="Ig-like" evidence="3">
    <location>
        <begin position="230"/>
        <end position="345"/>
    </location>
</feature>
<name>A0A2G8KC42_STIJA</name>
<keyword evidence="1" id="KW-0812">Transmembrane</keyword>
<evidence type="ECO:0000256" key="1">
    <source>
        <dbReference type="SAM" id="Phobius"/>
    </source>
</evidence>
<keyword evidence="2" id="KW-0732">Signal</keyword>
<dbReference type="Pfam" id="PF05729">
    <property type="entry name" value="NACHT"/>
    <property type="match status" value="1"/>
</dbReference>
<dbReference type="InterPro" id="IPR036179">
    <property type="entry name" value="Ig-like_dom_sf"/>
</dbReference>
<dbReference type="PANTHER" id="PTHR46312:SF2">
    <property type="entry name" value="NUCLEOTIDE-BINDING OLIGOMERIZATION DOMAIN-CONTAINING PROTEIN 2-LIKE"/>
    <property type="match status" value="1"/>
</dbReference>
<sequence>MLNGAVLKAFILILILNYFSVLSEEKCPSPQYLEIGKEGVVFCEFETAIYSIHWYDTDDVTASKPTIEVDSDGTIGGPGFTSGEYNINPDGYLVVNNVSVHHETKFTVTKFKSTSELPIVLVIEVKVIVIPVLAYPVIDQCSTQEETCFTRLGWNEQLTCRIADARPPVNLSWHMLTKAGQTSIPFTRFITNGTITQSSYVEVADVFEKSPSVVLLVCKAETDAPLLNRPESFALAQNQNIDLIDIIVSDVIVEKGQCVNLTCSNADIDILVWEKRDLENNFETIAYYINFETLIHKSLDGSVEISNQGSLVIPDVRLEHESYYRCLYNNGTGDVAAFKIAVYVSPSPAYPVVDGCPSDRYCTLNVERQGNLTCTVKGIRPAIELQWMVHYEDSIDQISFHNQQSKILTNDGTSDVIHTTEYKVRDTASDRVTVECYSIGARKDSLALSTTIDLLIARDDVIPTAKNQKETGFPIIIIVIVLVVSFILLVAGVIFVIIKLRRRPKPDTLSNEENFDLKETLLNQPEVAKNKTLLVEQLKGTYANFYNAIKPVPYQREKTYCVQSVFVEGGMSCLEDKALGDKETWEPMQSYQDIWTDPRLRSKRRIIEGGPGYGKSTLFLQMAHDWCSNEGKSALKNVQILILLKLRQLAGISSIYEAIRIFLLPRNSKLKNQDIESILDQSSSVVMLFDGFDEYPDYENTTDILDIIQSKMYPNFDVILTTRLSDLPKDLAAETKRLRLTGFGSEAQHTYLRKAVTKDDVAAGERIQNVLYENPSSETSAKFLSFLSCMPISVRGRKFKDENVEQVDLLIEREHKSLDKIAFESISGTERKTCWKRSEIADCLGESLLVQCLRVGTLQEEELTEFHDSPGIRAHEHVEYITNVTFYHELFCEWYAAHHLADAVEKLHNSSDEGVSDVLDIVDPSKHQYVFRFACGINLTAADVIIRYLSGLIGRSEIVIMCILERIGSVDKILDVMENLCSNPIQIKADNSKILNRSTLQLLEIADLKEVSVSSLIVSECFHAVEESQKAILLTFDLQLPILSTLRELIIDQSGKEFQEEELNDVFTYIANCIQLKILKFSGCILPDVIRSTYMQILSTNGATVSWYPLNNWYILDLSSGYWMGRKGQARLSDEEYENKVERIRTMRQKNKENVRS</sequence>
<dbReference type="SUPFAM" id="SSF48726">
    <property type="entry name" value="Immunoglobulin"/>
    <property type="match status" value="1"/>
</dbReference>
<keyword evidence="1" id="KW-0472">Membrane</keyword>
<dbReference type="Gene3D" id="3.40.50.300">
    <property type="entry name" value="P-loop containing nucleotide triphosphate hydrolases"/>
    <property type="match status" value="1"/>
</dbReference>
<feature type="chain" id="PRO_5013694762" description="NLR family CARD domain-containing protein 4" evidence="2">
    <location>
        <begin position="24"/>
        <end position="1157"/>
    </location>
</feature>
<organism evidence="5 6">
    <name type="scientific">Stichopus japonicus</name>
    <name type="common">Sea cucumber</name>
    <dbReference type="NCBI Taxonomy" id="307972"/>
    <lineage>
        <taxon>Eukaryota</taxon>
        <taxon>Metazoa</taxon>
        <taxon>Echinodermata</taxon>
        <taxon>Eleutherozoa</taxon>
        <taxon>Echinozoa</taxon>
        <taxon>Holothuroidea</taxon>
        <taxon>Aspidochirotacea</taxon>
        <taxon>Aspidochirotida</taxon>
        <taxon>Stichopodidae</taxon>
        <taxon>Apostichopus</taxon>
    </lineage>
</organism>